<dbReference type="InterPro" id="IPR019676">
    <property type="entry name" value="DUF2529"/>
</dbReference>
<dbReference type="Gene3D" id="3.40.50.10490">
    <property type="entry name" value="Glucose-6-phosphate isomerase like protein, domain 1"/>
    <property type="match status" value="1"/>
</dbReference>
<dbReference type="RefSeq" id="WP_060674347.1">
    <property type="nucleotide sequence ID" value="NZ_LIXZ01000021.1"/>
</dbReference>
<name>A0A0P6VYQ6_9BACI</name>
<protein>
    <recommendedName>
        <fullName evidence="1">DUF2529 domain-containing protein</fullName>
    </recommendedName>
</protein>
<dbReference type="AlphaFoldDB" id="A0A0P6VYQ6"/>
<gene>
    <name evidence="2" type="ORF">AM506_19075</name>
</gene>
<comment type="caution">
    <text evidence="2">The sequence shown here is derived from an EMBL/GenBank/DDBJ whole genome shotgun (WGS) entry which is preliminary data.</text>
</comment>
<evidence type="ECO:0000313" key="2">
    <source>
        <dbReference type="EMBL" id="KPL58033.1"/>
    </source>
</evidence>
<dbReference type="Proteomes" id="UP000050398">
    <property type="component" value="Unassembled WGS sequence"/>
</dbReference>
<dbReference type="Pfam" id="PF10740">
    <property type="entry name" value="DUF2529"/>
    <property type="match status" value="1"/>
</dbReference>
<feature type="domain" description="DUF2529" evidence="1">
    <location>
        <begin position="1"/>
        <end position="169"/>
    </location>
</feature>
<evidence type="ECO:0000259" key="1">
    <source>
        <dbReference type="Pfam" id="PF10740"/>
    </source>
</evidence>
<dbReference type="EMBL" id="LIXZ01000021">
    <property type="protein sequence ID" value="KPL58033.1"/>
    <property type="molecule type" value="Genomic_DNA"/>
</dbReference>
<dbReference type="PATRIC" id="fig|218284.4.peg.2040"/>
<accession>A0A0P6VYQ6</accession>
<organism evidence="2 3">
    <name type="scientific">Rossellomorea vietnamensis</name>
    <dbReference type="NCBI Taxonomy" id="218284"/>
    <lineage>
        <taxon>Bacteria</taxon>
        <taxon>Bacillati</taxon>
        <taxon>Bacillota</taxon>
        <taxon>Bacilli</taxon>
        <taxon>Bacillales</taxon>
        <taxon>Bacillaceae</taxon>
        <taxon>Rossellomorea</taxon>
    </lineage>
</organism>
<dbReference type="eggNOG" id="COG4821">
    <property type="taxonomic scope" value="Bacteria"/>
</dbReference>
<proteinExistence type="predicted"/>
<evidence type="ECO:0000313" key="3">
    <source>
        <dbReference type="Proteomes" id="UP000050398"/>
    </source>
</evidence>
<reference evidence="2 3" key="1">
    <citation type="submission" date="2015-08" db="EMBL/GenBank/DDBJ databases">
        <title>Draft Genome Sequence of Bacillus vietnamensis UCD-SED5.</title>
        <authorList>
            <person name="Lee R.D."/>
            <person name="Jospin G."/>
            <person name="Lang J.M."/>
            <person name="Coil D.A."/>
            <person name="Eisen J.A."/>
        </authorList>
    </citation>
    <scope>NUCLEOTIDE SEQUENCE [LARGE SCALE GENOMIC DNA]</scope>
    <source>
        <strain evidence="2 3">UCD-SED5</strain>
    </source>
</reference>
<dbReference type="OrthoDB" id="2737584at2"/>
<sequence>MIKMFTTQLTGLFKRIYDKQEFEIEDGARLLAQAAIGQGSIYIKGYREMEAVTAEALFGAEPLPSAKRYESSTELTEADRVLIVTRYSTDEEAVAFAKKLSADGVPFVAVSGLVEGDENLLDIADIHLDTKVIKGMLPGDEIGERVSFPSSMAALYLYYALGFVIREMLEEYEE</sequence>